<dbReference type="PROSITE" id="PS50181">
    <property type="entry name" value="FBOX"/>
    <property type="match status" value="1"/>
</dbReference>
<evidence type="ECO:0000313" key="2">
    <source>
        <dbReference type="EMBL" id="GAP86070.2"/>
    </source>
</evidence>
<dbReference type="OMA" id="GVHLHEG"/>
<accession>A0A1W2TDL8</accession>
<evidence type="ECO:0000259" key="1">
    <source>
        <dbReference type="PROSITE" id="PS50181"/>
    </source>
</evidence>
<dbReference type="EMBL" id="DF977448">
    <property type="protein sequence ID" value="GAP86070.2"/>
    <property type="molecule type" value="Genomic_DNA"/>
</dbReference>
<dbReference type="InterPro" id="IPR001810">
    <property type="entry name" value="F-box_dom"/>
</dbReference>
<proteinExistence type="predicted"/>
<dbReference type="Proteomes" id="UP000054516">
    <property type="component" value="Unassembled WGS sequence"/>
</dbReference>
<sequence length="435" mass="49962">MDALPVELLRLIYSYCDAESIPNLRAVSPTLAEVGYEYLLSSHFTSLNWRYDIDRLHCIALHDRLRTSIESINIFLGELSYYDAWSTSWAQHFVAPPEERVELMAHARVEFEKIASGRKQVGPLHLRADDLREACSALPNLRDLAVSFAQCPSTLNNKFIQEAFFWPNCRKLDRQETYQNLDAVMFALHGVKLASFKVDRLPLEIFRLASHRSHWFAHAQSFSSLSTLNLTLDPSGLQGPTSAFRAVNGLGRILQLATHLTHLKLAFHPYSSEHSKFALSFRELLFNFTYANLTDFTLEGVSCDEEDLREFLGRHGATLLRLRLGGRGLAKPFEASHGGIHLYEGTFRSLFTGFRKRLPKLERIHLEGIFECEHRDLPSHETYNFYPLTDENWDEVPTPRWVRSSRNTISCLPFEEYVLRGGLYPSNRPLIQQDD</sequence>
<evidence type="ECO:0000313" key="3">
    <source>
        <dbReference type="Proteomes" id="UP000054516"/>
    </source>
</evidence>
<feature type="domain" description="F-box" evidence="1">
    <location>
        <begin position="1"/>
        <end position="47"/>
    </location>
</feature>
<organism evidence="2">
    <name type="scientific">Rosellinia necatrix</name>
    <name type="common">White root-rot fungus</name>
    <dbReference type="NCBI Taxonomy" id="77044"/>
    <lineage>
        <taxon>Eukaryota</taxon>
        <taxon>Fungi</taxon>
        <taxon>Dikarya</taxon>
        <taxon>Ascomycota</taxon>
        <taxon>Pezizomycotina</taxon>
        <taxon>Sordariomycetes</taxon>
        <taxon>Xylariomycetidae</taxon>
        <taxon>Xylariales</taxon>
        <taxon>Xylariaceae</taxon>
        <taxon>Rosellinia</taxon>
    </lineage>
</organism>
<gene>
    <name evidence="2" type="ORF">SAMD00023353_0301940</name>
</gene>
<dbReference type="AlphaFoldDB" id="A0A1W2TDL8"/>
<dbReference type="OrthoDB" id="5224238at2759"/>
<name>A0A1W2TDL8_ROSNE</name>
<reference evidence="2" key="1">
    <citation type="submission" date="2016-03" db="EMBL/GenBank/DDBJ databases">
        <title>Draft genome sequence of Rosellinia necatrix.</title>
        <authorList>
            <person name="Kanematsu S."/>
        </authorList>
    </citation>
    <scope>NUCLEOTIDE SEQUENCE [LARGE SCALE GENOMIC DNA]</scope>
    <source>
        <strain evidence="2">W97</strain>
    </source>
</reference>
<keyword evidence="3" id="KW-1185">Reference proteome</keyword>
<protein>
    <recommendedName>
        <fullName evidence="1">F-box domain-containing protein</fullName>
    </recommendedName>
</protein>